<accession>A0A9P7VHG2</accession>
<evidence type="ECO:0000313" key="2">
    <source>
        <dbReference type="EMBL" id="KAG7440672.1"/>
    </source>
</evidence>
<dbReference type="OrthoDB" id="2943163at2759"/>
<keyword evidence="3" id="KW-1185">Reference proteome</keyword>
<feature type="region of interest" description="Disordered" evidence="1">
    <location>
        <begin position="100"/>
        <end position="219"/>
    </location>
</feature>
<reference evidence="2" key="1">
    <citation type="submission" date="2020-11" db="EMBL/GenBank/DDBJ databases">
        <title>Adaptations for nitrogen fixation in a non-lichenized fungal sporocarp promotes dispersal by wood-feeding termites.</title>
        <authorList>
            <consortium name="DOE Joint Genome Institute"/>
            <person name="Koch R.A."/>
            <person name="Yoon G."/>
            <person name="Arayal U."/>
            <person name="Lail K."/>
            <person name="Amirebrahimi M."/>
            <person name="Labutti K."/>
            <person name="Lipzen A."/>
            <person name="Riley R."/>
            <person name="Barry K."/>
            <person name="Henrissat B."/>
            <person name="Grigoriev I.V."/>
            <person name="Herr J.R."/>
            <person name="Aime M.C."/>
        </authorList>
    </citation>
    <scope>NUCLEOTIDE SEQUENCE</scope>
    <source>
        <strain evidence="2">MCA 3950</strain>
    </source>
</reference>
<dbReference type="EMBL" id="MU250568">
    <property type="protein sequence ID" value="KAG7440672.1"/>
    <property type="molecule type" value="Genomic_DNA"/>
</dbReference>
<dbReference type="Proteomes" id="UP000812287">
    <property type="component" value="Unassembled WGS sequence"/>
</dbReference>
<protein>
    <submittedName>
        <fullName evidence="2">Uncharacterized protein</fullName>
    </submittedName>
</protein>
<comment type="caution">
    <text evidence="2">The sequence shown here is derived from an EMBL/GenBank/DDBJ whole genome shotgun (WGS) entry which is preliminary data.</text>
</comment>
<dbReference type="GeneID" id="66112961"/>
<sequence>MATGDASDGFASLVDTGFDFGRLLRSMDDDVGGSSMGSDLCNLSIDNMGFDALAGDNYYAHPESTPHSSTMSPNDTVVSLHAPPPEVSVTVMMASVPPSMWQDDAQHSPDPREIYPPTSITSRSFISPVSTSSAKTSPSTSPSSSLSPSTTVARGWINYGGDSPPPRSQTSSSDSSSNESLPLTARREKRSILRSSTSPYDINNGRKAQFPGNNKPSGSTSNTVIELLNFTFKQALCKKYPKFARNPEDYFYAEVLDDININSVCLLCPPDSQTTFTPRHARDAHSAPGEGKDPFIYLACCEAKPRKPTSLFVKSGALKRHFNSSYHNENRFRCPYCCSASSRPETVARHLTKCRSLKRILSEGDGSDTSD</sequence>
<evidence type="ECO:0000313" key="3">
    <source>
        <dbReference type="Proteomes" id="UP000812287"/>
    </source>
</evidence>
<feature type="compositionally biased region" description="Low complexity" evidence="1">
    <location>
        <begin position="127"/>
        <end position="151"/>
    </location>
</feature>
<dbReference type="AlphaFoldDB" id="A0A9P7VHG2"/>
<evidence type="ECO:0000256" key="1">
    <source>
        <dbReference type="SAM" id="MobiDB-lite"/>
    </source>
</evidence>
<feature type="compositionally biased region" description="Basic and acidic residues" evidence="1">
    <location>
        <begin position="104"/>
        <end position="113"/>
    </location>
</feature>
<name>A0A9P7VHG2_9AGAR</name>
<organism evidence="2 3">
    <name type="scientific">Guyanagaster necrorhizus</name>
    <dbReference type="NCBI Taxonomy" id="856835"/>
    <lineage>
        <taxon>Eukaryota</taxon>
        <taxon>Fungi</taxon>
        <taxon>Dikarya</taxon>
        <taxon>Basidiomycota</taxon>
        <taxon>Agaricomycotina</taxon>
        <taxon>Agaricomycetes</taxon>
        <taxon>Agaricomycetidae</taxon>
        <taxon>Agaricales</taxon>
        <taxon>Marasmiineae</taxon>
        <taxon>Physalacriaceae</taxon>
        <taxon>Guyanagaster</taxon>
    </lineage>
</organism>
<gene>
    <name evidence="2" type="ORF">BT62DRAFT_997610</name>
</gene>
<feature type="compositionally biased region" description="Low complexity" evidence="1">
    <location>
        <begin position="168"/>
        <end position="182"/>
    </location>
</feature>
<dbReference type="RefSeq" id="XP_043034172.1">
    <property type="nucleotide sequence ID" value="XM_043190664.1"/>
</dbReference>
<proteinExistence type="predicted"/>